<dbReference type="RefSeq" id="WP_158697775.1">
    <property type="nucleotide sequence ID" value="NZ_JAPEMW010000001.1"/>
</dbReference>
<dbReference type="Proteomes" id="UP001187346">
    <property type="component" value="Unassembled WGS sequence"/>
</dbReference>
<accession>A0ABU4FSA1</accession>
<proteinExistence type="predicted"/>
<feature type="region of interest" description="Disordered" evidence="1">
    <location>
        <begin position="79"/>
        <end position="98"/>
    </location>
</feature>
<name>A0ABU4FSA1_9ACTN</name>
<reference evidence="2 3" key="1">
    <citation type="submission" date="2023-10" db="EMBL/GenBank/DDBJ databases">
        <title>Characterization of rhizosphere-enriched actinobacteria from wheat plants lab-grown on chernevaya soil.</title>
        <authorList>
            <person name="Tikhonova E.N."/>
            <person name="Konopkin A."/>
            <person name="Kravchenko I.K."/>
        </authorList>
    </citation>
    <scope>NUCLEOTIDE SEQUENCE [LARGE SCALE GENOMIC DNA]</scope>
    <source>
        <strain evidence="2 3">RR29</strain>
    </source>
</reference>
<organism evidence="2 3">
    <name type="scientific">Streptomyces prunicolor</name>
    <dbReference type="NCBI Taxonomy" id="67348"/>
    <lineage>
        <taxon>Bacteria</taxon>
        <taxon>Bacillati</taxon>
        <taxon>Actinomycetota</taxon>
        <taxon>Actinomycetes</taxon>
        <taxon>Kitasatosporales</taxon>
        <taxon>Streptomycetaceae</taxon>
        <taxon>Streptomyces</taxon>
    </lineage>
</organism>
<comment type="caution">
    <text evidence="2">The sequence shown here is derived from an EMBL/GenBank/DDBJ whole genome shotgun (WGS) entry which is preliminary data.</text>
</comment>
<evidence type="ECO:0000256" key="1">
    <source>
        <dbReference type="SAM" id="MobiDB-lite"/>
    </source>
</evidence>
<protein>
    <submittedName>
        <fullName evidence="2">Uncharacterized protein</fullName>
    </submittedName>
</protein>
<gene>
    <name evidence="2" type="ORF">R5A26_47065</name>
</gene>
<feature type="compositionally biased region" description="Polar residues" evidence="1">
    <location>
        <begin position="88"/>
        <end position="98"/>
    </location>
</feature>
<keyword evidence="3" id="KW-1185">Reference proteome</keyword>
<sequence>MSRCPTDNHDFKATLCAKRVNGVIHAWTKASWDGTGRFVDRTGLLDAARFRLEIKKSVSGTDPVVKSANSYGTTCRSEHGNTAGKGYRTTSFSASPVV</sequence>
<evidence type="ECO:0000313" key="3">
    <source>
        <dbReference type="Proteomes" id="UP001187346"/>
    </source>
</evidence>
<dbReference type="EMBL" id="JAWMAJ010000325">
    <property type="protein sequence ID" value="MDV7223498.1"/>
    <property type="molecule type" value="Genomic_DNA"/>
</dbReference>
<evidence type="ECO:0000313" key="2">
    <source>
        <dbReference type="EMBL" id="MDV7223498.1"/>
    </source>
</evidence>